<gene>
    <name evidence="1" type="ORF">C1645_813784</name>
</gene>
<protein>
    <recommendedName>
        <fullName evidence="3">FAR1 domain-containing protein</fullName>
    </recommendedName>
</protein>
<organism evidence="1 2">
    <name type="scientific">Glomus cerebriforme</name>
    <dbReference type="NCBI Taxonomy" id="658196"/>
    <lineage>
        <taxon>Eukaryota</taxon>
        <taxon>Fungi</taxon>
        <taxon>Fungi incertae sedis</taxon>
        <taxon>Mucoromycota</taxon>
        <taxon>Glomeromycotina</taxon>
        <taxon>Glomeromycetes</taxon>
        <taxon>Glomerales</taxon>
        <taxon>Glomeraceae</taxon>
        <taxon>Glomus</taxon>
    </lineage>
</organism>
<evidence type="ECO:0000313" key="1">
    <source>
        <dbReference type="EMBL" id="RIA97723.1"/>
    </source>
</evidence>
<reference evidence="1 2" key="1">
    <citation type="submission" date="2018-06" db="EMBL/GenBank/DDBJ databases">
        <title>Comparative genomics reveals the genomic features of Rhizophagus irregularis, R. cerebriforme, R. diaphanum and Gigaspora rosea, and their symbiotic lifestyle signature.</title>
        <authorList>
            <person name="Morin E."/>
            <person name="San Clemente H."/>
            <person name="Chen E.C.H."/>
            <person name="De La Providencia I."/>
            <person name="Hainaut M."/>
            <person name="Kuo A."/>
            <person name="Kohler A."/>
            <person name="Murat C."/>
            <person name="Tang N."/>
            <person name="Roy S."/>
            <person name="Loubradou J."/>
            <person name="Henrissat B."/>
            <person name="Grigoriev I.V."/>
            <person name="Corradi N."/>
            <person name="Roux C."/>
            <person name="Martin F.M."/>
        </authorList>
    </citation>
    <scope>NUCLEOTIDE SEQUENCE [LARGE SCALE GENOMIC DNA]</scope>
    <source>
        <strain evidence="1 2">DAOM 227022</strain>
    </source>
</reference>
<evidence type="ECO:0000313" key="2">
    <source>
        <dbReference type="Proteomes" id="UP000265703"/>
    </source>
</evidence>
<dbReference type="OrthoDB" id="2449263at2759"/>
<sequence>MNISELNTQESVITFMMTSYEGCIESENISKQVQQDDTNKDSTTSLCIDHTFRLWEDIDSMIEVYDKKHEFAIIKKRLDCHKDRSIKHRSFGCEFGGNYQLKKHIDVNNHRDHRLKCHEMQILISLKISKLPLLF</sequence>
<dbReference type="EMBL" id="QKYT01000026">
    <property type="protein sequence ID" value="RIA97723.1"/>
    <property type="molecule type" value="Genomic_DNA"/>
</dbReference>
<dbReference type="Proteomes" id="UP000265703">
    <property type="component" value="Unassembled WGS sequence"/>
</dbReference>
<evidence type="ECO:0008006" key="3">
    <source>
        <dbReference type="Google" id="ProtNLM"/>
    </source>
</evidence>
<accession>A0A397THK1</accession>
<proteinExistence type="predicted"/>
<keyword evidence="2" id="KW-1185">Reference proteome</keyword>
<comment type="caution">
    <text evidence="1">The sequence shown here is derived from an EMBL/GenBank/DDBJ whole genome shotgun (WGS) entry which is preliminary data.</text>
</comment>
<dbReference type="AlphaFoldDB" id="A0A397THK1"/>
<name>A0A397THK1_9GLOM</name>